<feature type="non-terminal residue" evidence="1">
    <location>
        <position position="299"/>
    </location>
</feature>
<gene>
    <name evidence="1" type="ORF">ALEPTO_LOCUS11142</name>
</gene>
<dbReference type="OrthoDB" id="2440770at2759"/>
<keyword evidence="2" id="KW-1185">Reference proteome</keyword>
<sequence>MFNYFPLWVPSPGLKNLLDQFQTKLLFDYPSIPCAHCSMLMLESAVVWIPYDQNKSYMLSQIFPNLNLPLRVNRKNDQQIAVCNSYKNQRTRHYPPLLSSIPSEINDVPMFHRRYLSPVHLDCLLGRTANSNYYTNYHYLKGSINISHNYRLLELYSGLIGAYLNTNELLNWFHNSLIPASNWLKQNNTLIQKYASDIIISDPRPGDSIPLPLPLARQSIVDPTPFSNLPGSILNNQSRFPILFDNPDLEALMFPDLFPTGRGHYEDIKKLLNFQPSIDSYRKYIKLRMLYPNPRFRLH</sequence>
<dbReference type="Proteomes" id="UP000789508">
    <property type="component" value="Unassembled WGS sequence"/>
</dbReference>
<comment type="caution">
    <text evidence="1">The sequence shown here is derived from an EMBL/GenBank/DDBJ whole genome shotgun (WGS) entry which is preliminary data.</text>
</comment>
<proteinExistence type="predicted"/>
<evidence type="ECO:0000313" key="2">
    <source>
        <dbReference type="Proteomes" id="UP000789508"/>
    </source>
</evidence>
<evidence type="ECO:0000313" key="1">
    <source>
        <dbReference type="EMBL" id="CAG8689017.1"/>
    </source>
</evidence>
<protein>
    <submittedName>
        <fullName evidence="1">10096_t:CDS:1</fullName>
    </submittedName>
</protein>
<dbReference type="EMBL" id="CAJVPS010016175">
    <property type="protein sequence ID" value="CAG8689017.1"/>
    <property type="molecule type" value="Genomic_DNA"/>
</dbReference>
<organism evidence="1 2">
    <name type="scientific">Ambispora leptoticha</name>
    <dbReference type="NCBI Taxonomy" id="144679"/>
    <lineage>
        <taxon>Eukaryota</taxon>
        <taxon>Fungi</taxon>
        <taxon>Fungi incertae sedis</taxon>
        <taxon>Mucoromycota</taxon>
        <taxon>Glomeromycotina</taxon>
        <taxon>Glomeromycetes</taxon>
        <taxon>Archaeosporales</taxon>
        <taxon>Ambisporaceae</taxon>
        <taxon>Ambispora</taxon>
    </lineage>
</organism>
<reference evidence="1" key="1">
    <citation type="submission" date="2021-06" db="EMBL/GenBank/DDBJ databases">
        <authorList>
            <person name="Kallberg Y."/>
            <person name="Tangrot J."/>
            <person name="Rosling A."/>
        </authorList>
    </citation>
    <scope>NUCLEOTIDE SEQUENCE</scope>
    <source>
        <strain evidence="1">FL130A</strain>
    </source>
</reference>
<name>A0A9N9EP76_9GLOM</name>
<dbReference type="AlphaFoldDB" id="A0A9N9EP76"/>
<accession>A0A9N9EP76</accession>